<name>A0A6A5FXI0_CAERE</name>
<sequence>MNLSRLILSFLFLFAAATAKDGVKAWLRQQRLIKRSIECKTNEECSSGNCFAGSCDGFGKIFGKRDIPVPCLLTQTCGTHVVCPLDLFCLHIPLGKK</sequence>
<dbReference type="CTD" id="78777684"/>
<organism evidence="2 3">
    <name type="scientific">Caenorhabditis remanei</name>
    <name type="common">Caenorhabditis vulgaris</name>
    <dbReference type="NCBI Taxonomy" id="31234"/>
    <lineage>
        <taxon>Eukaryota</taxon>
        <taxon>Metazoa</taxon>
        <taxon>Ecdysozoa</taxon>
        <taxon>Nematoda</taxon>
        <taxon>Chromadorea</taxon>
        <taxon>Rhabditida</taxon>
        <taxon>Rhabditina</taxon>
        <taxon>Rhabditomorpha</taxon>
        <taxon>Rhabditoidea</taxon>
        <taxon>Rhabditidae</taxon>
        <taxon>Peloderinae</taxon>
        <taxon>Caenorhabditis</taxon>
    </lineage>
</organism>
<evidence type="ECO:0000313" key="2">
    <source>
        <dbReference type="EMBL" id="KAF1747099.1"/>
    </source>
</evidence>
<dbReference type="GeneID" id="78777684"/>
<dbReference type="EMBL" id="WUAV01000006">
    <property type="protein sequence ID" value="KAF1747099.1"/>
    <property type="molecule type" value="Genomic_DNA"/>
</dbReference>
<protein>
    <submittedName>
        <fullName evidence="2">Uncharacterized protein</fullName>
    </submittedName>
</protein>
<gene>
    <name evidence="2" type="ORF">GCK72_023558</name>
</gene>
<keyword evidence="1" id="KW-0732">Signal</keyword>
<accession>A0A6A5FXI0</accession>
<feature type="signal peptide" evidence="1">
    <location>
        <begin position="1"/>
        <end position="19"/>
    </location>
</feature>
<evidence type="ECO:0000256" key="1">
    <source>
        <dbReference type="SAM" id="SignalP"/>
    </source>
</evidence>
<reference evidence="2 3" key="1">
    <citation type="submission" date="2019-12" db="EMBL/GenBank/DDBJ databases">
        <title>Chromosome-level assembly of the Caenorhabditis remanei genome.</title>
        <authorList>
            <person name="Teterina A.A."/>
            <person name="Willis J.H."/>
            <person name="Phillips P.C."/>
        </authorList>
    </citation>
    <scope>NUCLEOTIDE SEQUENCE [LARGE SCALE GENOMIC DNA]</scope>
    <source>
        <strain evidence="2 3">PX506</strain>
        <tissue evidence="2">Whole organism</tissue>
    </source>
</reference>
<dbReference type="RefSeq" id="XP_053579010.1">
    <property type="nucleotide sequence ID" value="XM_053735444.1"/>
</dbReference>
<proteinExistence type="predicted"/>
<evidence type="ECO:0000313" key="3">
    <source>
        <dbReference type="Proteomes" id="UP000483820"/>
    </source>
</evidence>
<dbReference type="KEGG" id="crq:GCK72_023558"/>
<dbReference type="AlphaFoldDB" id="A0A6A5FXI0"/>
<dbReference type="Proteomes" id="UP000483820">
    <property type="component" value="Chromosome X"/>
</dbReference>
<feature type="chain" id="PRO_5025335305" evidence="1">
    <location>
        <begin position="20"/>
        <end position="97"/>
    </location>
</feature>
<comment type="caution">
    <text evidence="2">The sequence shown here is derived from an EMBL/GenBank/DDBJ whole genome shotgun (WGS) entry which is preliminary data.</text>
</comment>